<reference evidence="2 3" key="1">
    <citation type="submission" date="2019-11" db="EMBL/GenBank/DDBJ databases">
        <title>Isolation of a new High Light Tolerant Cyanobacteria.</title>
        <authorList>
            <person name="Dobson Z."/>
            <person name="Vaughn N."/>
            <person name="Vaughn M."/>
            <person name="Fromme P."/>
            <person name="Mazor Y."/>
        </authorList>
    </citation>
    <scope>NUCLEOTIDE SEQUENCE [LARGE SCALE GENOMIC DNA]</scope>
    <source>
        <strain evidence="2 3">0216</strain>
    </source>
</reference>
<sequence>MNNLLLYPFEIKPLTKEEAGGYLISFPDFNECISDGETPEEAMKNGLDALQETINALKSTGFPMPKPFSGRKNNDNFFQKIPENLYQRLETLAQKEKISINSLSK</sequence>
<comment type="caution">
    <text evidence="2">The sequence shown here is derived from an EMBL/GenBank/DDBJ whole genome shotgun (WGS) entry which is preliminary data.</text>
</comment>
<protein>
    <submittedName>
        <fullName evidence="2">Toxin-antitoxin system HicB family antitoxin</fullName>
    </submittedName>
</protein>
<dbReference type="AlphaFoldDB" id="A0A844GPQ2"/>
<dbReference type="InterPro" id="IPR035069">
    <property type="entry name" value="TTHA1013/TTHA0281-like"/>
</dbReference>
<evidence type="ECO:0000259" key="1">
    <source>
        <dbReference type="Pfam" id="PF15919"/>
    </source>
</evidence>
<dbReference type="Gene3D" id="3.30.160.250">
    <property type="match status" value="1"/>
</dbReference>
<name>A0A844GPQ2_9CHRO</name>
<evidence type="ECO:0000313" key="2">
    <source>
        <dbReference type="EMBL" id="MTF38544.1"/>
    </source>
</evidence>
<evidence type="ECO:0000313" key="3">
    <source>
        <dbReference type="Proteomes" id="UP000437131"/>
    </source>
</evidence>
<gene>
    <name evidence="2" type="ORF">GGC33_06365</name>
</gene>
<dbReference type="EMBL" id="WMIA01000005">
    <property type="protein sequence ID" value="MTF38544.1"/>
    <property type="molecule type" value="Genomic_DNA"/>
</dbReference>
<organism evidence="2 3">
    <name type="scientific">Cyanobacterium aponinum 0216</name>
    <dbReference type="NCBI Taxonomy" id="2676140"/>
    <lineage>
        <taxon>Bacteria</taxon>
        <taxon>Bacillati</taxon>
        <taxon>Cyanobacteriota</taxon>
        <taxon>Cyanophyceae</taxon>
        <taxon>Oscillatoriophycideae</taxon>
        <taxon>Chroococcales</taxon>
        <taxon>Geminocystaceae</taxon>
        <taxon>Cyanobacterium</taxon>
    </lineage>
</organism>
<dbReference type="SUPFAM" id="SSF143100">
    <property type="entry name" value="TTHA1013/TTHA0281-like"/>
    <property type="match status" value="1"/>
</dbReference>
<dbReference type="InterPro" id="IPR031807">
    <property type="entry name" value="HicB-like"/>
</dbReference>
<dbReference type="Pfam" id="PF15919">
    <property type="entry name" value="HicB_lk_antitox"/>
    <property type="match status" value="1"/>
</dbReference>
<feature type="domain" description="HicB-like antitoxin of toxin-antitoxin system" evidence="1">
    <location>
        <begin position="8"/>
        <end position="68"/>
    </location>
</feature>
<dbReference type="Proteomes" id="UP000437131">
    <property type="component" value="Unassembled WGS sequence"/>
</dbReference>
<accession>A0A844GPQ2</accession>
<dbReference type="RefSeq" id="WP_099436360.1">
    <property type="nucleotide sequence ID" value="NZ_WMIA01000005.1"/>
</dbReference>
<proteinExistence type="predicted"/>